<dbReference type="InterPro" id="IPR000847">
    <property type="entry name" value="LysR_HTH_N"/>
</dbReference>
<dbReference type="Pfam" id="PF03466">
    <property type="entry name" value="LysR_substrate"/>
    <property type="match status" value="1"/>
</dbReference>
<dbReference type="KEGG" id="nar:Saro_0854"/>
<accession>Q2GA24</accession>
<dbReference type="Pfam" id="PF00126">
    <property type="entry name" value="HTH_1"/>
    <property type="match status" value="1"/>
</dbReference>
<dbReference type="HOGENOM" id="CLU_039613_2_2_5"/>
<evidence type="ECO:0000256" key="3">
    <source>
        <dbReference type="ARBA" id="ARBA00023125"/>
    </source>
</evidence>
<sequence>MQATSEYARSTCKFAGYFMHSNDWNDFQAFLAVARAGQLARAASAMGVDATTIGRRLRRLEARTGATLFEQTREGQVLTEAGEAMLAEVEAMDQAASRIAEHAAGGGGIAGLLRASLSEGFGSWIVAPALRGFVEANPRLVVDLVASSGFLSPSKREADLAVTLSRPRAGPVIAGKLSDYTLRLYATRGYLSQKGWPERPAELARGHRLVGYIPDLLYAPELRYLAEIEPDLSATVRSSSINAQHRMIAAGAGIGVLPCFIGDSDKWLVPVLPDRRITRSFWLVTHKDTHNLARVRAFKDWLTALVARERGRLLPR</sequence>
<dbReference type="eggNOG" id="COG0583">
    <property type="taxonomic scope" value="Bacteria"/>
</dbReference>
<evidence type="ECO:0000313" key="6">
    <source>
        <dbReference type="EMBL" id="ABD25299.1"/>
    </source>
</evidence>
<dbReference type="PANTHER" id="PTHR30537">
    <property type="entry name" value="HTH-TYPE TRANSCRIPTIONAL REGULATOR"/>
    <property type="match status" value="1"/>
</dbReference>
<feature type="domain" description="HTH lysR-type" evidence="5">
    <location>
        <begin position="22"/>
        <end position="79"/>
    </location>
</feature>
<keyword evidence="7" id="KW-1185">Reference proteome</keyword>
<dbReference type="Gene3D" id="3.40.190.290">
    <property type="match status" value="1"/>
</dbReference>
<name>Q2GA24_NOVAD</name>
<dbReference type="GO" id="GO:0003700">
    <property type="term" value="F:DNA-binding transcription factor activity"/>
    <property type="evidence" value="ECO:0007669"/>
    <property type="project" value="InterPro"/>
</dbReference>
<evidence type="ECO:0000313" key="7">
    <source>
        <dbReference type="Proteomes" id="UP000009134"/>
    </source>
</evidence>
<dbReference type="Gene3D" id="1.10.10.10">
    <property type="entry name" value="Winged helix-like DNA-binding domain superfamily/Winged helix DNA-binding domain"/>
    <property type="match status" value="1"/>
</dbReference>
<evidence type="ECO:0000256" key="4">
    <source>
        <dbReference type="ARBA" id="ARBA00023163"/>
    </source>
</evidence>
<keyword evidence="2" id="KW-0805">Transcription regulation</keyword>
<dbReference type="InterPro" id="IPR005119">
    <property type="entry name" value="LysR_subst-bd"/>
</dbReference>
<proteinExistence type="inferred from homology"/>
<dbReference type="GO" id="GO:0043565">
    <property type="term" value="F:sequence-specific DNA binding"/>
    <property type="evidence" value="ECO:0007669"/>
    <property type="project" value="TreeGrafter"/>
</dbReference>
<keyword evidence="4" id="KW-0804">Transcription</keyword>
<dbReference type="SUPFAM" id="SSF46785">
    <property type="entry name" value="Winged helix' DNA-binding domain"/>
    <property type="match status" value="1"/>
</dbReference>
<evidence type="ECO:0000259" key="5">
    <source>
        <dbReference type="PROSITE" id="PS50931"/>
    </source>
</evidence>
<evidence type="ECO:0000256" key="1">
    <source>
        <dbReference type="ARBA" id="ARBA00009437"/>
    </source>
</evidence>
<evidence type="ECO:0000256" key="2">
    <source>
        <dbReference type="ARBA" id="ARBA00023015"/>
    </source>
</evidence>
<dbReference type="EMBL" id="CP000248">
    <property type="protein sequence ID" value="ABD25299.1"/>
    <property type="molecule type" value="Genomic_DNA"/>
</dbReference>
<dbReference type="GO" id="GO:0006351">
    <property type="term" value="P:DNA-templated transcription"/>
    <property type="evidence" value="ECO:0007669"/>
    <property type="project" value="TreeGrafter"/>
</dbReference>
<dbReference type="InterPro" id="IPR036388">
    <property type="entry name" value="WH-like_DNA-bd_sf"/>
</dbReference>
<dbReference type="PROSITE" id="PS50931">
    <property type="entry name" value="HTH_LYSR"/>
    <property type="match status" value="1"/>
</dbReference>
<dbReference type="Proteomes" id="UP000009134">
    <property type="component" value="Chromosome"/>
</dbReference>
<comment type="similarity">
    <text evidence="1">Belongs to the LysR transcriptional regulatory family.</text>
</comment>
<organism evidence="6 7">
    <name type="scientific">Novosphingobium aromaticivorans (strain ATCC 700278 / DSM 12444 / CCUG 56034 / CIP 105152 / NBRC 16084 / F199)</name>
    <dbReference type="NCBI Taxonomy" id="279238"/>
    <lineage>
        <taxon>Bacteria</taxon>
        <taxon>Pseudomonadati</taxon>
        <taxon>Pseudomonadota</taxon>
        <taxon>Alphaproteobacteria</taxon>
        <taxon>Sphingomonadales</taxon>
        <taxon>Sphingomonadaceae</taxon>
        <taxon>Novosphingobium</taxon>
    </lineage>
</organism>
<keyword evidence="3" id="KW-0238">DNA-binding</keyword>
<dbReference type="STRING" id="279238.Saro_0854"/>
<dbReference type="InterPro" id="IPR036390">
    <property type="entry name" value="WH_DNA-bd_sf"/>
</dbReference>
<dbReference type="AlphaFoldDB" id="Q2GA24"/>
<reference evidence="7" key="1">
    <citation type="submission" date="2006-01" db="EMBL/GenBank/DDBJ databases">
        <title>Complete sequence of Novosphingobium aromaticivorans DSM 12444.</title>
        <authorList>
            <consortium name="US DOE Joint Genome Institute"/>
            <person name="Copeland A."/>
            <person name="Lucas S."/>
            <person name="Lapidus A."/>
            <person name="Barry K."/>
            <person name="Detter J.C."/>
            <person name="Glavina T."/>
            <person name="Hammon N."/>
            <person name="Israni S."/>
            <person name="Pitluck S."/>
            <person name="Chain P."/>
            <person name="Malfatti S."/>
            <person name="Shin M."/>
            <person name="Vergez L."/>
            <person name="Schmutz J."/>
            <person name="Larimer F."/>
            <person name="Land M."/>
            <person name="Kyrpides N."/>
            <person name="Ivanova N."/>
            <person name="Fredrickson J."/>
            <person name="Balkwill D."/>
            <person name="Romine M.F."/>
            <person name="Richardson P."/>
        </authorList>
    </citation>
    <scope>NUCLEOTIDE SEQUENCE [LARGE SCALE GENOMIC DNA]</scope>
    <source>
        <strain evidence="7">ATCC 700278 / DSM 12444 / CCUG 56034 / CIP 105152 / NBRC 16084 / F199</strain>
    </source>
</reference>
<gene>
    <name evidence="6" type="ordered locus">Saro_0854</name>
</gene>
<protein>
    <submittedName>
        <fullName evidence="6">Transcriptional regulator, LysR family</fullName>
    </submittedName>
</protein>
<dbReference type="PANTHER" id="PTHR30537:SF3">
    <property type="entry name" value="TRANSCRIPTIONAL REGULATORY PROTEIN"/>
    <property type="match status" value="1"/>
</dbReference>
<dbReference type="SUPFAM" id="SSF53850">
    <property type="entry name" value="Periplasmic binding protein-like II"/>
    <property type="match status" value="1"/>
</dbReference>
<dbReference type="InterPro" id="IPR058163">
    <property type="entry name" value="LysR-type_TF_proteobact-type"/>
</dbReference>